<protein>
    <submittedName>
        <fullName evidence="1">Uncharacterized protein</fullName>
    </submittedName>
</protein>
<organism evidence="1 2">
    <name type="scientific">Allokutzneria oryzae</name>
    <dbReference type="NCBI Taxonomy" id="1378989"/>
    <lineage>
        <taxon>Bacteria</taxon>
        <taxon>Bacillati</taxon>
        <taxon>Actinomycetota</taxon>
        <taxon>Actinomycetes</taxon>
        <taxon>Pseudonocardiales</taxon>
        <taxon>Pseudonocardiaceae</taxon>
        <taxon>Allokutzneria</taxon>
    </lineage>
</organism>
<comment type="caution">
    <text evidence="1">The sequence shown here is derived from an EMBL/GenBank/DDBJ whole genome shotgun (WGS) entry which is preliminary data.</text>
</comment>
<keyword evidence="2" id="KW-1185">Reference proteome</keyword>
<proteinExistence type="predicted"/>
<dbReference type="EMBL" id="JBHLZU010000002">
    <property type="protein sequence ID" value="MFB9902532.1"/>
    <property type="molecule type" value="Genomic_DNA"/>
</dbReference>
<reference evidence="1 2" key="1">
    <citation type="submission" date="2024-09" db="EMBL/GenBank/DDBJ databases">
        <authorList>
            <person name="Sun Q."/>
            <person name="Mori K."/>
        </authorList>
    </citation>
    <scope>NUCLEOTIDE SEQUENCE [LARGE SCALE GENOMIC DNA]</scope>
    <source>
        <strain evidence="1 2">TBRC 7907</strain>
    </source>
</reference>
<evidence type="ECO:0000313" key="1">
    <source>
        <dbReference type="EMBL" id="MFB9902532.1"/>
    </source>
</evidence>
<evidence type="ECO:0000313" key="2">
    <source>
        <dbReference type="Proteomes" id="UP001589693"/>
    </source>
</evidence>
<gene>
    <name evidence="1" type="ORF">ACFFQA_01140</name>
</gene>
<accession>A0ABV5ZNQ4</accession>
<sequence>MATWDDKPTPEDSPYREVRDSLDRMNAQLGLGITYDKVTADWVTKELDDMINIAEEEVTKARIFYDDTHQINLGKSKAGQAIRAKIIARASDQQGGALRFWIDYHRALVVYRDKVAAMAREWERADRNSADNLPGSPG</sequence>
<dbReference type="RefSeq" id="WP_377849612.1">
    <property type="nucleotide sequence ID" value="NZ_JBHLZU010000002.1"/>
</dbReference>
<name>A0ABV5ZNQ4_9PSEU</name>
<dbReference type="Proteomes" id="UP001589693">
    <property type="component" value="Unassembled WGS sequence"/>
</dbReference>